<sequence length="328" mass="35354">MVPSVRVFMDGAFDVMHFGHMNAFRLGRSLGTELVVGVNSSASIAACKCEPLMSDAERVAMVASCKFVDEVIENVPYVMDAAYVEYLVREHKIDWIVHGDDECVVDGVDAYEAAKSLGRFQTIPRTQDISTTDLVGRMLCLSKPGPLSLGALERAFASGRCPSGKVVYVCGGFDLFHSGHVDMLADARAKGDYLLVGVHADAVLAAPPLMTSRERALSVLGCRHADDVVVDAPLVVDDTLLDSFNVAIVVIAGGEGGGEAYAIPRRRGMLVEITTPPGRLTTSEIKRRVAQRTDALVARYAVKTSKQQQRPCVSPARHFDFPVVATCP</sequence>
<evidence type="ECO:0000256" key="5">
    <source>
        <dbReference type="ARBA" id="ARBA00022695"/>
    </source>
</evidence>
<keyword evidence="8" id="KW-1208">Phospholipid metabolism</keyword>
<feature type="domain" description="Cytidyltransferase-like" evidence="12">
    <location>
        <begin position="168"/>
        <end position="251"/>
    </location>
</feature>
<keyword evidence="3" id="KW-0444">Lipid biosynthesis</keyword>
<organism evidence="13 14">
    <name type="scientific">Chrysophaeum taylorii</name>
    <dbReference type="NCBI Taxonomy" id="2483200"/>
    <lineage>
        <taxon>Eukaryota</taxon>
        <taxon>Sar</taxon>
        <taxon>Stramenopiles</taxon>
        <taxon>Ochrophyta</taxon>
        <taxon>Pelagophyceae</taxon>
        <taxon>Pelagomonadales</taxon>
        <taxon>Pelagomonadaceae</taxon>
        <taxon>Chrysophaeum</taxon>
    </lineage>
</organism>
<dbReference type="GO" id="GO:0005737">
    <property type="term" value="C:cytoplasm"/>
    <property type="evidence" value="ECO:0007669"/>
    <property type="project" value="TreeGrafter"/>
</dbReference>
<evidence type="ECO:0000256" key="2">
    <source>
        <dbReference type="ARBA" id="ARBA00010101"/>
    </source>
</evidence>
<dbReference type="GO" id="GO:0004306">
    <property type="term" value="F:ethanolamine-phosphate cytidylyltransferase activity"/>
    <property type="evidence" value="ECO:0007669"/>
    <property type="project" value="UniProtKB-EC"/>
</dbReference>
<dbReference type="SUPFAM" id="SSF52374">
    <property type="entry name" value="Nucleotidylyl transferase"/>
    <property type="match status" value="2"/>
</dbReference>
<dbReference type="PANTHER" id="PTHR45780">
    <property type="entry name" value="ETHANOLAMINE-PHOSPHATE CYTIDYLYLTRANSFERASE"/>
    <property type="match status" value="1"/>
</dbReference>
<evidence type="ECO:0000256" key="4">
    <source>
        <dbReference type="ARBA" id="ARBA00022679"/>
    </source>
</evidence>
<dbReference type="InterPro" id="IPR014729">
    <property type="entry name" value="Rossmann-like_a/b/a_fold"/>
</dbReference>
<dbReference type="InterPro" id="IPR004821">
    <property type="entry name" value="Cyt_trans-like"/>
</dbReference>
<comment type="pathway">
    <text evidence="9">Phospholipid metabolism; phosphatidylethanolamine biosynthesis; phosphatidylethanolamine from ethanolamine: step 2/3.</text>
</comment>
<dbReference type="Pfam" id="PF01467">
    <property type="entry name" value="CTP_transf_like"/>
    <property type="match status" value="2"/>
</dbReference>
<evidence type="ECO:0000256" key="6">
    <source>
        <dbReference type="ARBA" id="ARBA00023098"/>
    </source>
</evidence>
<evidence type="ECO:0000259" key="12">
    <source>
        <dbReference type="Pfam" id="PF01467"/>
    </source>
</evidence>
<reference evidence="13" key="1">
    <citation type="submission" date="2023-01" db="EMBL/GenBank/DDBJ databases">
        <title>Metagenome sequencing of chrysophaentin producing Chrysophaeum taylorii.</title>
        <authorList>
            <person name="Davison J."/>
            <person name="Bewley C."/>
        </authorList>
    </citation>
    <scope>NUCLEOTIDE SEQUENCE</scope>
    <source>
        <strain evidence="13">NIES-1699</strain>
    </source>
</reference>
<dbReference type="AlphaFoldDB" id="A0AAD7UMK2"/>
<dbReference type="InterPro" id="IPR044608">
    <property type="entry name" value="Ect1/PCYT2"/>
</dbReference>
<evidence type="ECO:0000256" key="7">
    <source>
        <dbReference type="ARBA" id="ARBA00023209"/>
    </source>
</evidence>
<dbReference type="GO" id="GO:0006646">
    <property type="term" value="P:phosphatidylethanolamine biosynthetic process"/>
    <property type="evidence" value="ECO:0007669"/>
    <property type="project" value="InterPro"/>
</dbReference>
<feature type="domain" description="Cytidyltransferase-like" evidence="12">
    <location>
        <begin position="9"/>
        <end position="135"/>
    </location>
</feature>
<evidence type="ECO:0000256" key="10">
    <source>
        <dbReference type="ARBA" id="ARBA00024221"/>
    </source>
</evidence>
<evidence type="ECO:0000256" key="8">
    <source>
        <dbReference type="ARBA" id="ARBA00023264"/>
    </source>
</evidence>
<comment type="similarity">
    <text evidence="2">Belongs to the cytidylyltransferase family.</text>
</comment>
<evidence type="ECO:0000256" key="1">
    <source>
        <dbReference type="ARBA" id="ARBA00005189"/>
    </source>
</evidence>
<keyword evidence="4" id="KW-0808">Transferase</keyword>
<gene>
    <name evidence="13" type="ORF">CTAYLR_003583</name>
</gene>
<keyword evidence="14" id="KW-1185">Reference proteome</keyword>
<name>A0AAD7UMK2_9STRA</name>
<evidence type="ECO:0000313" key="14">
    <source>
        <dbReference type="Proteomes" id="UP001230188"/>
    </source>
</evidence>
<evidence type="ECO:0000256" key="9">
    <source>
        <dbReference type="ARBA" id="ARBA00024191"/>
    </source>
</evidence>
<protein>
    <recommendedName>
        <fullName evidence="10">ethanolamine-phosphate cytidylyltransferase</fullName>
        <ecNumber evidence="10">2.7.7.14</ecNumber>
    </recommendedName>
    <alternativeName>
        <fullName evidence="11">CTP:phosphoethanolamine cytidylyltransferase</fullName>
    </alternativeName>
</protein>
<dbReference type="PANTHER" id="PTHR45780:SF2">
    <property type="entry name" value="ETHANOLAMINE-PHOSPHATE CYTIDYLYLTRANSFERASE"/>
    <property type="match status" value="1"/>
</dbReference>
<proteinExistence type="inferred from homology"/>
<dbReference type="NCBIfam" id="TIGR00125">
    <property type="entry name" value="cyt_tran_rel"/>
    <property type="match status" value="2"/>
</dbReference>
<dbReference type="Gene3D" id="3.40.50.620">
    <property type="entry name" value="HUPs"/>
    <property type="match status" value="2"/>
</dbReference>
<comment type="pathway">
    <text evidence="1">Lipid metabolism.</text>
</comment>
<keyword evidence="7" id="KW-0594">Phospholipid biosynthesis</keyword>
<comment type="caution">
    <text evidence="13">The sequence shown here is derived from an EMBL/GenBank/DDBJ whole genome shotgun (WGS) entry which is preliminary data.</text>
</comment>
<evidence type="ECO:0000313" key="13">
    <source>
        <dbReference type="EMBL" id="KAJ8611156.1"/>
    </source>
</evidence>
<evidence type="ECO:0000256" key="11">
    <source>
        <dbReference type="ARBA" id="ARBA00031473"/>
    </source>
</evidence>
<keyword evidence="5" id="KW-0548">Nucleotidyltransferase</keyword>
<dbReference type="EC" id="2.7.7.14" evidence="10"/>
<keyword evidence="6" id="KW-0443">Lipid metabolism</keyword>
<accession>A0AAD7UMK2</accession>
<dbReference type="Proteomes" id="UP001230188">
    <property type="component" value="Unassembled WGS sequence"/>
</dbReference>
<evidence type="ECO:0000256" key="3">
    <source>
        <dbReference type="ARBA" id="ARBA00022516"/>
    </source>
</evidence>
<dbReference type="EMBL" id="JAQMWT010000081">
    <property type="protein sequence ID" value="KAJ8611156.1"/>
    <property type="molecule type" value="Genomic_DNA"/>
</dbReference>